<reference evidence="2 3" key="1">
    <citation type="submission" date="2019-06" db="EMBL/GenBank/DDBJ databases">
        <authorList>
            <person name="Palmer J.M."/>
        </authorList>
    </citation>
    <scope>NUCLEOTIDE SEQUENCE [LARGE SCALE GENOMIC DNA]</scope>
    <source>
        <strain evidence="2 3">TWF102</strain>
    </source>
</reference>
<dbReference type="InterPro" id="IPR019312">
    <property type="entry name" value="CNOT11"/>
</dbReference>
<gene>
    <name evidence="2" type="ORF">TWF102_002104</name>
</gene>
<organism evidence="2 3">
    <name type="scientific">Orbilia oligospora</name>
    <name type="common">Nematode-trapping fungus</name>
    <name type="synonym">Arthrobotrys oligospora</name>
    <dbReference type="NCBI Taxonomy" id="2813651"/>
    <lineage>
        <taxon>Eukaryota</taxon>
        <taxon>Fungi</taxon>
        <taxon>Dikarya</taxon>
        <taxon>Ascomycota</taxon>
        <taxon>Pezizomycotina</taxon>
        <taxon>Orbiliomycetes</taxon>
        <taxon>Orbiliales</taxon>
        <taxon>Orbiliaceae</taxon>
        <taxon>Orbilia</taxon>
    </lineage>
</organism>
<feature type="region of interest" description="Disordered" evidence="1">
    <location>
        <begin position="192"/>
        <end position="273"/>
    </location>
</feature>
<dbReference type="Pfam" id="PF10155">
    <property type="entry name" value="CNOT11"/>
    <property type="match status" value="1"/>
</dbReference>
<feature type="region of interest" description="Disordered" evidence="1">
    <location>
        <begin position="372"/>
        <end position="413"/>
    </location>
</feature>
<feature type="compositionally biased region" description="Gly residues" evidence="1">
    <location>
        <begin position="402"/>
        <end position="412"/>
    </location>
</feature>
<accession>A0A7C8J4Y0</accession>
<dbReference type="GO" id="GO:0030014">
    <property type="term" value="C:CCR4-NOT complex"/>
    <property type="evidence" value="ECO:0007669"/>
    <property type="project" value="InterPro"/>
</dbReference>
<proteinExistence type="predicted"/>
<protein>
    <submittedName>
        <fullName evidence="2">Uncharacterized protein</fullName>
    </submittedName>
</protein>
<feature type="compositionally biased region" description="Low complexity" evidence="1">
    <location>
        <begin position="252"/>
        <end position="268"/>
    </location>
</feature>
<feature type="compositionally biased region" description="Polar residues" evidence="1">
    <location>
        <begin position="452"/>
        <end position="464"/>
    </location>
</feature>
<sequence length="580" mass="63557">MASFAQLPEELRRLLETVTAPFASTATKFLEAIPNPEQHFARACEILITLTTVNGPGGVSGGGLSGGGGGGGGDWRPMEKNIGFRLNATFMLYWLYKEHDIHVNPFRSHFLETCEADKGRYAAGEKESAVERLKRARCKMLLAILGGEGSKLSDLSAKDFYHNFEQLRVGESADLRTFADEDEFPPISAWAPRQEQHQHQHHHHQQQQQQRQQGGANGYHGNSRQRAAGTPSPAPVQRGQPVFAQNYPPNHPSSSSSPLPYSSSISSSANRNPHTAAAFAEETTAVPNAILARTATAAAAAAAAAEDVSVVEDALTSAHIRNLNASERNMLRANIETAAKVYKAEDPEAYRRMLDLNFDILQLLTVEILKNNNNNDPQQKQKQQRLQQQGGNSVSKKNSSSGSGGSGGGSSGGSRQLLLDTILPRLNLELRSLDLINNLVYRPAKDEPQKHPPNTSTFATSQNDYTKHPPILTIEERTRLLHVFTSNCIRQLEVSPYGDSIDGIPATTARRTNRGPDVGRKVKLVCMFITNLLTREIVSSQEMYYEMQDLYMGFTNFKEAKELWTNATGGRGVGVGIMGV</sequence>
<feature type="compositionally biased region" description="Low complexity" evidence="1">
    <location>
        <begin position="372"/>
        <end position="401"/>
    </location>
</feature>
<dbReference type="AlphaFoldDB" id="A0A7C8J4Y0"/>
<dbReference type="EMBL" id="WIQW01000135">
    <property type="protein sequence ID" value="KAF3080748.1"/>
    <property type="molecule type" value="Genomic_DNA"/>
</dbReference>
<dbReference type="Proteomes" id="UP000475325">
    <property type="component" value="Unassembled WGS sequence"/>
</dbReference>
<name>A0A7C8J4Y0_ORBOL</name>
<feature type="region of interest" description="Disordered" evidence="1">
    <location>
        <begin position="444"/>
        <end position="464"/>
    </location>
</feature>
<evidence type="ECO:0000256" key="1">
    <source>
        <dbReference type="SAM" id="MobiDB-lite"/>
    </source>
</evidence>
<evidence type="ECO:0000313" key="3">
    <source>
        <dbReference type="Proteomes" id="UP000475325"/>
    </source>
</evidence>
<comment type="caution">
    <text evidence="2">The sequence shown here is derived from an EMBL/GenBank/DDBJ whole genome shotgun (WGS) entry which is preliminary data.</text>
</comment>
<evidence type="ECO:0000313" key="2">
    <source>
        <dbReference type="EMBL" id="KAF3080748.1"/>
    </source>
</evidence>